<dbReference type="Proteomes" id="UP001608902">
    <property type="component" value="Unassembled WGS sequence"/>
</dbReference>
<feature type="transmembrane region" description="Helical" evidence="2">
    <location>
        <begin position="95"/>
        <end position="119"/>
    </location>
</feature>
<feature type="transmembrane region" description="Helical" evidence="2">
    <location>
        <begin position="154"/>
        <end position="176"/>
    </location>
</feature>
<dbReference type="Pfam" id="PF03125">
    <property type="entry name" value="Sre"/>
    <property type="match status" value="1"/>
</dbReference>
<protein>
    <recommendedName>
        <fullName evidence="5">Gustatory receptor</fullName>
    </recommendedName>
</protein>
<dbReference type="EMBL" id="JBGFUD010002085">
    <property type="protein sequence ID" value="MFH4977143.1"/>
    <property type="molecule type" value="Genomic_DNA"/>
</dbReference>
<dbReference type="InterPro" id="IPR004151">
    <property type="entry name" value="7TM_GPCR_serpentine_rcpt_Sre"/>
</dbReference>
<feature type="transmembrane region" description="Helical" evidence="2">
    <location>
        <begin position="126"/>
        <end position="148"/>
    </location>
</feature>
<keyword evidence="4" id="KW-1185">Reference proteome</keyword>
<keyword evidence="2" id="KW-0812">Transmembrane</keyword>
<comment type="caution">
    <text evidence="3">The sequence shown here is derived from an EMBL/GenBank/DDBJ whole genome shotgun (WGS) entry which is preliminary data.</text>
</comment>
<reference evidence="3 4" key="1">
    <citation type="submission" date="2024-08" db="EMBL/GenBank/DDBJ databases">
        <title>Gnathostoma spinigerum genome.</title>
        <authorList>
            <person name="Gonzalez-Bertolin B."/>
            <person name="Monzon S."/>
            <person name="Zaballos A."/>
            <person name="Jimenez P."/>
            <person name="Dekumyoy P."/>
            <person name="Varona S."/>
            <person name="Cuesta I."/>
            <person name="Sumanam S."/>
            <person name="Adisakwattana P."/>
            <person name="Gasser R.B."/>
            <person name="Hernandez-Gonzalez A."/>
            <person name="Young N.D."/>
            <person name="Perteguer M.J."/>
        </authorList>
    </citation>
    <scope>NUCLEOTIDE SEQUENCE [LARGE SCALE GENOMIC DNA]</scope>
    <source>
        <strain evidence="3">AL3</strain>
        <tissue evidence="3">Liver</tissue>
    </source>
</reference>
<feature type="transmembrane region" description="Helical" evidence="2">
    <location>
        <begin position="205"/>
        <end position="230"/>
    </location>
</feature>
<feature type="transmembrane region" description="Helical" evidence="2">
    <location>
        <begin position="242"/>
        <end position="269"/>
    </location>
</feature>
<organism evidence="3 4">
    <name type="scientific">Gnathostoma spinigerum</name>
    <dbReference type="NCBI Taxonomy" id="75299"/>
    <lineage>
        <taxon>Eukaryota</taxon>
        <taxon>Metazoa</taxon>
        <taxon>Ecdysozoa</taxon>
        <taxon>Nematoda</taxon>
        <taxon>Chromadorea</taxon>
        <taxon>Rhabditida</taxon>
        <taxon>Spirurina</taxon>
        <taxon>Gnathostomatomorpha</taxon>
        <taxon>Gnathostomatoidea</taxon>
        <taxon>Gnathostomatidae</taxon>
        <taxon>Gnathostoma</taxon>
    </lineage>
</organism>
<dbReference type="PANTHER" id="PTHR47518:SF9">
    <property type="entry name" value="SERPENTINE RECEPTOR, CLASS T"/>
    <property type="match status" value="1"/>
</dbReference>
<keyword evidence="2" id="KW-0472">Membrane</keyword>
<comment type="similarity">
    <text evidence="1">Belongs to the nematode receptor-like protein sre family.</text>
</comment>
<feature type="transmembrane region" description="Helical" evidence="2">
    <location>
        <begin position="52"/>
        <end position="75"/>
    </location>
</feature>
<dbReference type="AlphaFoldDB" id="A0ABD6EJJ3"/>
<dbReference type="InterPro" id="IPR052854">
    <property type="entry name" value="Serpentine_rcpt_epsilon"/>
</dbReference>
<gene>
    <name evidence="3" type="ORF">AB6A40_003852</name>
</gene>
<evidence type="ECO:0000256" key="1">
    <source>
        <dbReference type="ARBA" id="ARBA00006803"/>
    </source>
</evidence>
<accession>A0ABD6EJJ3</accession>
<evidence type="ECO:0008006" key="5">
    <source>
        <dbReference type="Google" id="ProtNLM"/>
    </source>
</evidence>
<sequence>MGDPSLYEEFAKFRLLVSKYDILARIISITLFSLLFAVHLKSLKSFHSTFGFIFAVTVVGILVYQTLWLVFSTLLLRDGSVDESKMNVIEHISAISYSFVQSNLFLLVAERFFATIFWFKYEKTRTLCLAILYQPFTIGVCELIGIVYPPGTDMLAYLSIFWSTVDLVAITALICFNKRKLLNSNRTNLEFSLSSRYQLVENIRLLRVCYLFIFCDTLGSCVDSFIHFLFDLNRIPSIIDTPILTIITFMILHLLSCGSRWLIPILMWLKQPVYKKKVCACFKPNKTTCPSRQISPNDGIRNVLGRKLELGQMEQGAYFKQLATKWNSSKSPSL</sequence>
<evidence type="ECO:0000313" key="3">
    <source>
        <dbReference type="EMBL" id="MFH4977143.1"/>
    </source>
</evidence>
<dbReference type="PANTHER" id="PTHR47518">
    <property type="entry name" value="SERPENTINE RECEPTOR CLASS EPSILON-13-RELATED"/>
    <property type="match status" value="1"/>
</dbReference>
<proteinExistence type="inferred from homology"/>
<evidence type="ECO:0000313" key="4">
    <source>
        <dbReference type="Proteomes" id="UP001608902"/>
    </source>
</evidence>
<evidence type="ECO:0000256" key="2">
    <source>
        <dbReference type="SAM" id="Phobius"/>
    </source>
</evidence>
<feature type="transmembrane region" description="Helical" evidence="2">
    <location>
        <begin position="22"/>
        <end position="40"/>
    </location>
</feature>
<name>A0ABD6EJJ3_9BILA</name>
<keyword evidence="2" id="KW-1133">Transmembrane helix</keyword>